<gene>
    <name evidence="2" type="ORF">ACFOW3_05815</name>
</gene>
<evidence type="ECO:0000256" key="1">
    <source>
        <dbReference type="SAM" id="MobiDB-lite"/>
    </source>
</evidence>
<sequence>MTMIKPGKQSFLVLAQDPGVRGPSGERVFATVDVPAERLALGPTGYRVKVVDFDAEACVLYKAHAYQEDAEGRLEDIFAAQLPPPGSKLRKKVEDQLLANPAFHGQNVYALVMRTLARFEYALGRRVHWGFDGHQLHVAPHAFVDANAFYSREDRALMFGYFRADQEPAKPFIFTSLSHDIVVHETTHALLDGLRAGFMNFSGPDQAAFHEGFSDVVALLSIFSLKEIVELALTQFNDGTKRVAIKSNGKSLIHRRALTASALTDSALMGLAEEFGRALGGMRANALRRSVRIKPSRDLLGSPDFREPHTRGEILAAALMRTFLQIWLRRIEELGTFDDGYYNLVEVAAEGAKVADHLLTMSIRALDYCPPLDLEFGDYLAALLTADAEIAPDDKRYHYRDTVLKVFGSFGIEPPASRTDASGCWLGFSQHASIQYRRTNFESMLRDPEEVFRFIWENRDPLGVDERSYTQVVSVRPSLRIGPEGFLLRETICEYVSRANIFGAELKVVCNVDPRPPGVNSNTPLTVYGAGTLVFDQYGQLKYHIARQMSDGQWQRKRLEYLVGEPMEEPEIGSAFANLHRMRANCVSCDETGKRQRSSSSPRAKRAQAVSLPTKGHLGGSA</sequence>
<dbReference type="SUPFAM" id="SSF55486">
    <property type="entry name" value="Metalloproteases ('zincins'), catalytic domain"/>
    <property type="match status" value="1"/>
</dbReference>
<organism evidence="2 3">
    <name type="scientific">Acidovorax facilis</name>
    <dbReference type="NCBI Taxonomy" id="12917"/>
    <lineage>
        <taxon>Bacteria</taxon>
        <taxon>Pseudomonadati</taxon>
        <taxon>Pseudomonadota</taxon>
        <taxon>Betaproteobacteria</taxon>
        <taxon>Burkholderiales</taxon>
        <taxon>Comamonadaceae</taxon>
        <taxon>Acidovorax</taxon>
    </lineage>
</organism>
<protein>
    <recommendedName>
        <fullName evidence="4">Peptidase M4</fullName>
    </recommendedName>
</protein>
<feature type="region of interest" description="Disordered" evidence="1">
    <location>
        <begin position="590"/>
        <end position="622"/>
    </location>
</feature>
<dbReference type="Proteomes" id="UP001595693">
    <property type="component" value="Unassembled WGS sequence"/>
</dbReference>
<dbReference type="RefSeq" id="WP_055401097.1">
    <property type="nucleotide sequence ID" value="NZ_JAMXAX010000111.1"/>
</dbReference>
<name>A0ABV8D6Z9_9BURK</name>
<dbReference type="CDD" id="cd09598">
    <property type="entry name" value="M4_like"/>
    <property type="match status" value="1"/>
</dbReference>
<accession>A0ABV8D6Z9</accession>
<keyword evidence="3" id="KW-1185">Reference proteome</keyword>
<evidence type="ECO:0000313" key="3">
    <source>
        <dbReference type="Proteomes" id="UP001595693"/>
    </source>
</evidence>
<evidence type="ECO:0000313" key="2">
    <source>
        <dbReference type="EMBL" id="MFC3934137.1"/>
    </source>
</evidence>
<dbReference type="EMBL" id="JBHSAJ010000012">
    <property type="protein sequence ID" value="MFC3934137.1"/>
    <property type="molecule type" value="Genomic_DNA"/>
</dbReference>
<reference evidence="3" key="1">
    <citation type="journal article" date="2019" name="Int. J. Syst. Evol. Microbiol.">
        <title>The Global Catalogue of Microorganisms (GCM) 10K type strain sequencing project: providing services to taxonomists for standard genome sequencing and annotation.</title>
        <authorList>
            <consortium name="The Broad Institute Genomics Platform"/>
            <consortium name="The Broad Institute Genome Sequencing Center for Infectious Disease"/>
            <person name="Wu L."/>
            <person name="Ma J."/>
        </authorList>
    </citation>
    <scope>NUCLEOTIDE SEQUENCE [LARGE SCALE GENOMIC DNA]</scope>
    <source>
        <strain evidence="3">CCUG 2113</strain>
    </source>
</reference>
<proteinExistence type="predicted"/>
<comment type="caution">
    <text evidence="2">The sequence shown here is derived from an EMBL/GenBank/DDBJ whole genome shotgun (WGS) entry which is preliminary data.</text>
</comment>
<evidence type="ECO:0008006" key="4">
    <source>
        <dbReference type="Google" id="ProtNLM"/>
    </source>
</evidence>